<evidence type="ECO:0000313" key="1">
    <source>
        <dbReference type="EMBL" id="MDI3321986.1"/>
    </source>
</evidence>
<protein>
    <submittedName>
        <fullName evidence="1">Uncharacterized protein</fullName>
    </submittedName>
</protein>
<dbReference type="RefSeq" id="WP_282336106.1">
    <property type="nucleotide sequence ID" value="NZ_JASBRG010000007.1"/>
</dbReference>
<sequence length="130" mass="14792">MQDPRKTRFVRIPQSYLDLVNQVFEIERKTQQLKEDHSIQRNINRLKSLIESELFASNEGVGLTYHDPLGEPYSQTRTDCEASIAGNVTEDLEIVEVIKPIIFCNELGNDFGIKKIIQKAVIVAASCNKK</sequence>
<comment type="caution">
    <text evidence="1">The sequence shown here is derived from an EMBL/GenBank/DDBJ whole genome shotgun (WGS) entry which is preliminary data.</text>
</comment>
<proteinExistence type="predicted"/>
<reference evidence="1 2" key="1">
    <citation type="submission" date="2023-05" db="EMBL/GenBank/DDBJ databases">
        <title>Genome sequence of Pinibacter sp. MAH-24.</title>
        <authorList>
            <person name="Huq M.A."/>
        </authorList>
    </citation>
    <scope>NUCLEOTIDE SEQUENCE [LARGE SCALE GENOMIC DNA]</scope>
    <source>
        <strain evidence="1 2">MAH-24</strain>
    </source>
</reference>
<name>A0ABT6RHD6_9BACT</name>
<accession>A0ABT6RHD6</accession>
<gene>
    <name evidence="1" type="ORF">QJ048_19500</name>
</gene>
<evidence type="ECO:0000313" key="2">
    <source>
        <dbReference type="Proteomes" id="UP001226434"/>
    </source>
</evidence>
<organism evidence="1 2">
    <name type="scientific">Pinibacter soli</name>
    <dbReference type="NCBI Taxonomy" id="3044211"/>
    <lineage>
        <taxon>Bacteria</taxon>
        <taxon>Pseudomonadati</taxon>
        <taxon>Bacteroidota</taxon>
        <taxon>Chitinophagia</taxon>
        <taxon>Chitinophagales</taxon>
        <taxon>Chitinophagaceae</taxon>
        <taxon>Pinibacter</taxon>
    </lineage>
</organism>
<dbReference type="EMBL" id="JASBRG010000007">
    <property type="protein sequence ID" value="MDI3321986.1"/>
    <property type="molecule type" value="Genomic_DNA"/>
</dbReference>
<keyword evidence="2" id="KW-1185">Reference proteome</keyword>
<dbReference type="Proteomes" id="UP001226434">
    <property type="component" value="Unassembled WGS sequence"/>
</dbReference>